<gene>
    <name evidence="1" type="ORF">NTEN_LOCUS19704</name>
</gene>
<sequence>MFSFHKLNLLGSWYGFAQTLSANRLRRFRPYSHLKIDTISRCTNFISDVSHVQNSNLKN</sequence>
<evidence type="ECO:0000313" key="1">
    <source>
        <dbReference type="EMBL" id="CAB0015364.1"/>
    </source>
</evidence>
<organism evidence="1 2">
    <name type="scientific">Nesidiocoris tenuis</name>
    <dbReference type="NCBI Taxonomy" id="355587"/>
    <lineage>
        <taxon>Eukaryota</taxon>
        <taxon>Metazoa</taxon>
        <taxon>Ecdysozoa</taxon>
        <taxon>Arthropoda</taxon>
        <taxon>Hexapoda</taxon>
        <taxon>Insecta</taxon>
        <taxon>Pterygota</taxon>
        <taxon>Neoptera</taxon>
        <taxon>Paraneoptera</taxon>
        <taxon>Hemiptera</taxon>
        <taxon>Heteroptera</taxon>
        <taxon>Panheteroptera</taxon>
        <taxon>Cimicomorpha</taxon>
        <taxon>Miridae</taxon>
        <taxon>Dicyphina</taxon>
        <taxon>Nesidiocoris</taxon>
    </lineage>
</organism>
<dbReference type="AlphaFoldDB" id="A0A6H5HC59"/>
<dbReference type="EMBL" id="CADCXU010028949">
    <property type="protein sequence ID" value="CAB0015364.1"/>
    <property type="molecule type" value="Genomic_DNA"/>
</dbReference>
<reference evidence="1 2" key="1">
    <citation type="submission" date="2020-02" db="EMBL/GenBank/DDBJ databases">
        <authorList>
            <person name="Ferguson B K."/>
        </authorList>
    </citation>
    <scope>NUCLEOTIDE SEQUENCE [LARGE SCALE GENOMIC DNA]</scope>
</reference>
<accession>A0A6H5HC59</accession>
<proteinExistence type="predicted"/>
<protein>
    <submittedName>
        <fullName evidence="1">Uncharacterized protein</fullName>
    </submittedName>
</protein>
<feature type="non-terminal residue" evidence="1">
    <location>
        <position position="59"/>
    </location>
</feature>
<evidence type="ECO:0000313" key="2">
    <source>
        <dbReference type="Proteomes" id="UP000479000"/>
    </source>
</evidence>
<dbReference type="Proteomes" id="UP000479000">
    <property type="component" value="Unassembled WGS sequence"/>
</dbReference>
<feature type="non-terminal residue" evidence="1">
    <location>
        <position position="1"/>
    </location>
</feature>
<name>A0A6H5HC59_9HEMI</name>
<keyword evidence="2" id="KW-1185">Reference proteome</keyword>